<protein>
    <submittedName>
        <fullName evidence="2">Uncharacterized protein</fullName>
    </submittedName>
</protein>
<dbReference type="EMBL" id="JWZT01005277">
    <property type="protein sequence ID" value="KII61703.1"/>
    <property type="molecule type" value="Genomic_DNA"/>
</dbReference>
<dbReference type="Proteomes" id="UP000031668">
    <property type="component" value="Unassembled WGS sequence"/>
</dbReference>
<proteinExistence type="predicted"/>
<evidence type="ECO:0000313" key="2">
    <source>
        <dbReference type="EMBL" id="KII61703.1"/>
    </source>
</evidence>
<keyword evidence="3" id="KW-1185">Reference proteome</keyword>
<comment type="caution">
    <text evidence="2">The sequence shown here is derived from an EMBL/GenBank/DDBJ whole genome shotgun (WGS) entry which is preliminary data.</text>
</comment>
<feature type="compositionally biased region" description="Basic and acidic residues" evidence="1">
    <location>
        <begin position="17"/>
        <end position="28"/>
    </location>
</feature>
<dbReference type="Gene3D" id="1.20.1270.60">
    <property type="entry name" value="Arfaptin homology (AH) domain/BAR domain"/>
    <property type="match status" value="1"/>
</dbReference>
<evidence type="ECO:0000313" key="3">
    <source>
        <dbReference type="Proteomes" id="UP000031668"/>
    </source>
</evidence>
<reference evidence="2 3" key="1">
    <citation type="journal article" date="2014" name="Genome Biol. Evol.">
        <title>The genome of the myxosporean Thelohanellus kitauei shows adaptations to nutrient acquisition within its fish host.</title>
        <authorList>
            <person name="Yang Y."/>
            <person name="Xiong J."/>
            <person name="Zhou Z."/>
            <person name="Huo F."/>
            <person name="Miao W."/>
            <person name="Ran C."/>
            <person name="Liu Y."/>
            <person name="Zhang J."/>
            <person name="Feng J."/>
            <person name="Wang M."/>
            <person name="Wang M."/>
            <person name="Wang L."/>
            <person name="Yao B."/>
        </authorList>
    </citation>
    <scope>NUCLEOTIDE SEQUENCE [LARGE SCALE GENOMIC DNA]</scope>
    <source>
        <strain evidence="2">Wuqing</strain>
    </source>
</reference>
<sequence>MDEEVKEPLNAGGDSVQKSKPEFDELKVQADEKPAQFSNQNSIVDNFFDYFNYTKRLLGETFGNVPAITRDEQVDESIKNLSESCRKHEYLYYSIKKLVVQFESLQSSIDLVKGALMDLSGDSVSAHKELSDQLTQCLESIGQQSLYINNMISGIKTMEDNLYNLCDFVLKDNSSKAQDVVYSRVYLDSLLAQEKDMHTYPPESHHRISFDGKLEAARTKYESELNTYMARQKLLEINQTETLVSMISFFNTIVKLFNNGEMPKISKYIKEYRTNPRSFRQK</sequence>
<dbReference type="AlphaFoldDB" id="A0A0C2I908"/>
<evidence type="ECO:0000256" key="1">
    <source>
        <dbReference type="SAM" id="MobiDB-lite"/>
    </source>
</evidence>
<organism evidence="2 3">
    <name type="scientific">Thelohanellus kitauei</name>
    <name type="common">Myxosporean</name>
    <dbReference type="NCBI Taxonomy" id="669202"/>
    <lineage>
        <taxon>Eukaryota</taxon>
        <taxon>Metazoa</taxon>
        <taxon>Cnidaria</taxon>
        <taxon>Myxozoa</taxon>
        <taxon>Myxosporea</taxon>
        <taxon>Bivalvulida</taxon>
        <taxon>Platysporina</taxon>
        <taxon>Myxobolidae</taxon>
        <taxon>Thelohanellus</taxon>
    </lineage>
</organism>
<name>A0A0C2I908_THEKT</name>
<feature type="region of interest" description="Disordered" evidence="1">
    <location>
        <begin position="1"/>
        <end position="28"/>
    </location>
</feature>
<accession>A0A0C2I908</accession>
<dbReference type="InterPro" id="IPR027267">
    <property type="entry name" value="AH/BAR_dom_sf"/>
</dbReference>
<gene>
    <name evidence="2" type="ORF">RF11_09363</name>
</gene>